<comment type="caution">
    <text evidence="1">The sequence shown here is derived from an EMBL/GenBank/DDBJ whole genome shotgun (WGS) entry which is preliminary data.</text>
</comment>
<evidence type="ECO:0000313" key="2">
    <source>
        <dbReference type="Proteomes" id="UP000467840"/>
    </source>
</evidence>
<evidence type="ECO:0000313" key="1">
    <source>
        <dbReference type="EMBL" id="KAF2314397.1"/>
    </source>
</evidence>
<accession>A0A6A6MN24</accession>
<dbReference type="Proteomes" id="UP000467840">
    <property type="component" value="Chromosome 15"/>
</dbReference>
<sequence>MTIEEAAGPAGPKIMGNCKDHRLDQGNIMKRIVIIKIIKRKLLEGDFGKVIGDFDEKGGLMVVMIVLTKVELEWADVSIDEGKKLQDVLEEIERERES</sequence>
<organism evidence="1 2">
    <name type="scientific">Hevea brasiliensis</name>
    <name type="common">Para rubber tree</name>
    <name type="synonym">Siphonia brasiliensis</name>
    <dbReference type="NCBI Taxonomy" id="3981"/>
    <lineage>
        <taxon>Eukaryota</taxon>
        <taxon>Viridiplantae</taxon>
        <taxon>Streptophyta</taxon>
        <taxon>Embryophyta</taxon>
        <taxon>Tracheophyta</taxon>
        <taxon>Spermatophyta</taxon>
        <taxon>Magnoliopsida</taxon>
        <taxon>eudicotyledons</taxon>
        <taxon>Gunneridae</taxon>
        <taxon>Pentapetalae</taxon>
        <taxon>rosids</taxon>
        <taxon>fabids</taxon>
        <taxon>Malpighiales</taxon>
        <taxon>Euphorbiaceae</taxon>
        <taxon>Crotonoideae</taxon>
        <taxon>Micrandreae</taxon>
        <taxon>Hevea</taxon>
    </lineage>
</organism>
<name>A0A6A6MN24_HEVBR</name>
<reference evidence="1 2" key="1">
    <citation type="journal article" date="2020" name="Mol. Plant">
        <title>The Chromosome-Based Rubber Tree Genome Provides New Insights into Spurge Genome Evolution and Rubber Biosynthesis.</title>
        <authorList>
            <person name="Liu J."/>
            <person name="Shi C."/>
            <person name="Shi C.C."/>
            <person name="Li W."/>
            <person name="Zhang Q.J."/>
            <person name="Zhang Y."/>
            <person name="Li K."/>
            <person name="Lu H.F."/>
            <person name="Shi C."/>
            <person name="Zhu S.T."/>
            <person name="Xiao Z.Y."/>
            <person name="Nan H."/>
            <person name="Yue Y."/>
            <person name="Zhu X.G."/>
            <person name="Wu Y."/>
            <person name="Hong X.N."/>
            <person name="Fan G.Y."/>
            <person name="Tong Y."/>
            <person name="Zhang D."/>
            <person name="Mao C.L."/>
            <person name="Liu Y.L."/>
            <person name="Hao S.J."/>
            <person name="Liu W.Q."/>
            <person name="Lv M.Q."/>
            <person name="Zhang H.B."/>
            <person name="Liu Y."/>
            <person name="Hu-Tang G.R."/>
            <person name="Wang J.P."/>
            <person name="Wang J.H."/>
            <person name="Sun Y.H."/>
            <person name="Ni S.B."/>
            <person name="Chen W.B."/>
            <person name="Zhang X.C."/>
            <person name="Jiao Y.N."/>
            <person name="Eichler E.E."/>
            <person name="Li G.H."/>
            <person name="Liu X."/>
            <person name="Gao L.Z."/>
        </authorList>
    </citation>
    <scope>NUCLEOTIDE SEQUENCE [LARGE SCALE GENOMIC DNA]</scope>
    <source>
        <strain evidence="2">cv. GT1</strain>
        <tissue evidence="1">Leaf</tissue>
    </source>
</reference>
<gene>
    <name evidence="1" type="ORF">GH714_026024</name>
</gene>
<keyword evidence="2" id="KW-1185">Reference proteome</keyword>
<dbReference type="AlphaFoldDB" id="A0A6A6MN24"/>
<dbReference type="EMBL" id="JAAGAX010000005">
    <property type="protein sequence ID" value="KAF2314397.1"/>
    <property type="molecule type" value="Genomic_DNA"/>
</dbReference>
<protein>
    <submittedName>
        <fullName evidence="1">Uncharacterized protein</fullName>
    </submittedName>
</protein>
<proteinExistence type="predicted"/>